<dbReference type="EMBL" id="MN738802">
    <property type="protein sequence ID" value="QHT37628.1"/>
    <property type="molecule type" value="Genomic_DNA"/>
</dbReference>
<reference evidence="1" key="1">
    <citation type="journal article" date="2020" name="Nature">
        <title>Giant virus diversity and host interactions through global metagenomics.</title>
        <authorList>
            <person name="Schulz F."/>
            <person name="Roux S."/>
            <person name="Paez-Espino D."/>
            <person name="Jungbluth S."/>
            <person name="Walsh D.A."/>
            <person name="Denef V.J."/>
            <person name="McMahon K.D."/>
            <person name="Konstantinidis K.T."/>
            <person name="Eloe-Fadrosh E.A."/>
            <person name="Kyrpides N.C."/>
            <person name="Woyke T."/>
        </authorList>
    </citation>
    <scope>NUCLEOTIDE SEQUENCE</scope>
    <source>
        <strain evidence="1">GVMAG-S-ERX555997-44</strain>
    </source>
</reference>
<proteinExistence type="predicted"/>
<name>A0A6C0F7H0_9ZZZZ</name>
<protein>
    <submittedName>
        <fullName evidence="1">Uncharacterized protein</fullName>
    </submittedName>
</protein>
<dbReference type="AlphaFoldDB" id="A0A6C0F7H0"/>
<accession>A0A6C0F7H0</accession>
<organism evidence="1">
    <name type="scientific">viral metagenome</name>
    <dbReference type="NCBI Taxonomy" id="1070528"/>
    <lineage>
        <taxon>unclassified sequences</taxon>
        <taxon>metagenomes</taxon>
        <taxon>organismal metagenomes</taxon>
    </lineage>
</organism>
<sequence>MPTETITKFKNSKLNEDVDETEVFAAETSIFQNSIDTTKTKKDIRKQRKNILKLAFANNPKRTKFKTTAASLGYTNLSKTNIMVIKINFGKAELNLKDEKNIDDNTGFLIPIEDGQEASITNKDGNSKFKITRDETSFADGDGKYYIETVEQVSMITNFESSTYIRGSSPQGPFKDGDRAIIAGVPILFGGITEDGGNYSFGDPYINPIFGSVTKLPDKKAMYRLFHGLDVYINCSVDKISEKKQKFMEEWFYKKTGFDSKLFGFITSGYFYNKIYITSENHELFCDFDKQSMTMDEKDQEYFTIVNTYGVEKDNKFILNEKCSIYTISWPHKEYNNIEFTIKIYENPQIDNAISIQVAGNIIDCKGLLVRNYKPSLMRISDIKIKKDKKLNKRLKKAKNKFSTKAIKDENEVWVKVKGTL</sequence>
<evidence type="ECO:0000313" key="1">
    <source>
        <dbReference type="EMBL" id="QHT37628.1"/>
    </source>
</evidence>